<dbReference type="SUPFAM" id="SSF140500">
    <property type="entry name" value="BAS1536-like"/>
    <property type="match status" value="1"/>
</dbReference>
<dbReference type="RefSeq" id="WP_173222348.1">
    <property type="nucleotide sequence ID" value="NZ_CP048104.1"/>
</dbReference>
<dbReference type="KEGG" id="kpul:GXN76_08720"/>
<proteinExistence type="predicted"/>
<dbReference type="GO" id="GO:0043937">
    <property type="term" value="P:regulation of sporulation"/>
    <property type="evidence" value="ECO:0007669"/>
    <property type="project" value="InterPro"/>
</dbReference>
<dbReference type="InterPro" id="IPR036638">
    <property type="entry name" value="HLH_DNA-bd_sf"/>
</dbReference>
<dbReference type="Gene3D" id="4.10.280.10">
    <property type="entry name" value="Helix-loop-helix DNA-binding domain"/>
    <property type="match status" value="1"/>
</dbReference>
<dbReference type="EMBL" id="CP048104">
    <property type="protein sequence ID" value="QKG84550.1"/>
    <property type="molecule type" value="Genomic_DNA"/>
</dbReference>
<dbReference type="AlphaFoldDB" id="A0A7D4BJX3"/>
<evidence type="ECO:0000313" key="2">
    <source>
        <dbReference type="Proteomes" id="UP000503088"/>
    </source>
</evidence>
<dbReference type="Proteomes" id="UP000503088">
    <property type="component" value="Chromosome"/>
</dbReference>
<dbReference type="InterPro" id="IPR037208">
    <property type="entry name" value="Spo0E-like_sf"/>
</dbReference>
<protein>
    <submittedName>
        <fullName evidence="1">Aspartyl-phosphate phosphatase Spo0E family protein</fullName>
    </submittedName>
</protein>
<sequence>MSSTHIRRLEKEVEQLRRMLYQAVAGNEARLNHSAVLPISQQLDAVINQYYTEKEKKHRA</sequence>
<organism evidence="1 2">
    <name type="scientific">Kroppenstedtia pulmonis</name>
    <dbReference type="NCBI Taxonomy" id="1380685"/>
    <lineage>
        <taxon>Bacteria</taxon>
        <taxon>Bacillati</taxon>
        <taxon>Bacillota</taxon>
        <taxon>Bacilli</taxon>
        <taxon>Bacillales</taxon>
        <taxon>Thermoactinomycetaceae</taxon>
        <taxon>Kroppenstedtia</taxon>
    </lineage>
</organism>
<dbReference type="Pfam" id="PF09388">
    <property type="entry name" value="SpoOE-like"/>
    <property type="match status" value="1"/>
</dbReference>
<evidence type="ECO:0000313" key="1">
    <source>
        <dbReference type="EMBL" id="QKG84550.1"/>
    </source>
</evidence>
<accession>A0A7D4BJX3</accession>
<reference evidence="1 2" key="1">
    <citation type="submission" date="2020-01" db="EMBL/GenBank/DDBJ databases">
        <authorList>
            <person name="Gulvik C.A."/>
            <person name="Batra D.G."/>
        </authorList>
    </citation>
    <scope>NUCLEOTIDE SEQUENCE [LARGE SCALE GENOMIC DNA]</scope>
    <source>
        <strain evidence="1 2">W9323</strain>
    </source>
</reference>
<gene>
    <name evidence="1" type="ORF">GXN76_08720</name>
</gene>
<name>A0A7D4BJX3_9BACL</name>
<dbReference type="GO" id="GO:0046983">
    <property type="term" value="F:protein dimerization activity"/>
    <property type="evidence" value="ECO:0007669"/>
    <property type="project" value="InterPro"/>
</dbReference>
<dbReference type="InterPro" id="IPR018540">
    <property type="entry name" value="Spo0E-like"/>
</dbReference>
<keyword evidence="2" id="KW-1185">Reference proteome</keyword>